<dbReference type="Pfam" id="PF02653">
    <property type="entry name" value="BPD_transp_2"/>
    <property type="match status" value="1"/>
</dbReference>
<protein>
    <submittedName>
        <fullName evidence="7">ABC transporter permease</fullName>
    </submittedName>
</protein>
<feature type="transmembrane region" description="Helical" evidence="6">
    <location>
        <begin position="270"/>
        <end position="289"/>
    </location>
</feature>
<feature type="transmembrane region" description="Helical" evidence="6">
    <location>
        <begin position="53"/>
        <end position="76"/>
    </location>
</feature>
<dbReference type="PANTHER" id="PTHR32196">
    <property type="entry name" value="ABC TRANSPORTER PERMEASE PROTEIN YPHD-RELATED-RELATED"/>
    <property type="match status" value="1"/>
</dbReference>
<name>A0ABS2A770_9ACTN</name>
<dbReference type="Proteomes" id="UP000632138">
    <property type="component" value="Unassembled WGS sequence"/>
</dbReference>
<feature type="transmembrane region" description="Helical" evidence="6">
    <location>
        <begin position="295"/>
        <end position="311"/>
    </location>
</feature>
<evidence type="ECO:0000256" key="5">
    <source>
        <dbReference type="ARBA" id="ARBA00023136"/>
    </source>
</evidence>
<evidence type="ECO:0000256" key="3">
    <source>
        <dbReference type="ARBA" id="ARBA00022692"/>
    </source>
</evidence>
<evidence type="ECO:0000256" key="4">
    <source>
        <dbReference type="ARBA" id="ARBA00022989"/>
    </source>
</evidence>
<feature type="transmembrane region" description="Helical" evidence="6">
    <location>
        <begin position="96"/>
        <end position="120"/>
    </location>
</feature>
<reference evidence="7 8" key="1">
    <citation type="submission" date="2021-01" db="EMBL/GenBank/DDBJ databases">
        <title>Actinoplanes sp. nov. LDG1-06 isolated from lichen.</title>
        <authorList>
            <person name="Saeng-In P."/>
            <person name="Phongsopitanun W."/>
            <person name="Kanchanasin P."/>
            <person name="Yuki M."/>
            <person name="Kudo T."/>
            <person name="Ohkuma M."/>
            <person name="Tanasupawat S."/>
        </authorList>
    </citation>
    <scope>NUCLEOTIDE SEQUENCE [LARGE SCALE GENOMIC DNA]</scope>
    <source>
        <strain evidence="7 8">LDG1-06</strain>
    </source>
</reference>
<keyword evidence="8" id="KW-1185">Reference proteome</keyword>
<accession>A0ABS2A770</accession>
<feature type="transmembrane region" description="Helical" evidence="6">
    <location>
        <begin position="216"/>
        <end position="237"/>
    </location>
</feature>
<evidence type="ECO:0000313" key="8">
    <source>
        <dbReference type="Proteomes" id="UP000632138"/>
    </source>
</evidence>
<keyword evidence="2" id="KW-1003">Cell membrane</keyword>
<evidence type="ECO:0000256" key="6">
    <source>
        <dbReference type="SAM" id="Phobius"/>
    </source>
</evidence>
<dbReference type="RefSeq" id="WP_203375547.1">
    <property type="nucleotide sequence ID" value="NZ_JAENHP010000002.1"/>
</dbReference>
<dbReference type="InterPro" id="IPR001851">
    <property type="entry name" value="ABC_transp_permease"/>
</dbReference>
<sequence>MTSLAARVPDVARKPLSHVPGALWIVALFLIIASVVNPFFGTARNLREILIQCAVLGILACGTSLLLIAGLIDFAIGAEVSLVTAVTGTMLMAGDPVALCLAAGVLTGVVAAGLQGLVVAVFKVTPFIVSLGASTAYLGLALLVSSGRPFSIGNNLEEYGLGSTFSVPNVVITLIVVALLFVLLLRCTRFGRHVYALGGSERASFLAGIRVQQVKLLAYVIAGVTVGIAGITLMARAGTGSPTIGTGYELQALAAAVIGGTSFSGGRGTVAGTLIGVVLLISIGSLLALMNVSGSVTNVVTGAIVVVAAIVDQVRSGKLRLVNTLA</sequence>
<dbReference type="CDD" id="cd06579">
    <property type="entry name" value="TM_PBP1_transp_AraH_like"/>
    <property type="match status" value="1"/>
</dbReference>
<comment type="subcellular location">
    <subcellularLocation>
        <location evidence="1">Cell membrane</location>
        <topology evidence="1">Multi-pass membrane protein</topology>
    </subcellularLocation>
</comment>
<evidence type="ECO:0000256" key="2">
    <source>
        <dbReference type="ARBA" id="ARBA00022475"/>
    </source>
</evidence>
<proteinExistence type="predicted"/>
<comment type="caution">
    <text evidence="7">The sequence shown here is derived from an EMBL/GenBank/DDBJ whole genome shotgun (WGS) entry which is preliminary data.</text>
</comment>
<gene>
    <name evidence="7" type="ORF">JIG36_08990</name>
</gene>
<feature type="transmembrane region" description="Helical" evidence="6">
    <location>
        <begin position="127"/>
        <end position="145"/>
    </location>
</feature>
<evidence type="ECO:0000313" key="7">
    <source>
        <dbReference type="EMBL" id="MBM2615687.1"/>
    </source>
</evidence>
<keyword evidence="4 6" id="KW-1133">Transmembrane helix</keyword>
<keyword evidence="5 6" id="KW-0472">Membrane</keyword>
<evidence type="ECO:0000256" key="1">
    <source>
        <dbReference type="ARBA" id="ARBA00004651"/>
    </source>
</evidence>
<feature type="transmembrane region" description="Helical" evidence="6">
    <location>
        <begin position="165"/>
        <end position="185"/>
    </location>
</feature>
<organism evidence="7 8">
    <name type="scientific">Paractinoplanes ovalisporus</name>
    <dbReference type="NCBI Taxonomy" id="2810368"/>
    <lineage>
        <taxon>Bacteria</taxon>
        <taxon>Bacillati</taxon>
        <taxon>Actinomycetota</taxon>
        <taxon>Actinomycetes</taxon>
        <taxon>Micromonosporales</taxon>
        <taxon>Micromonosporaceae</taxon>
        <taxon>Paractinoplanes</taxon>
    </lineage>
</organism>
<dbReference type="EMBL" id="JAENHP010000002">
    <property type="protein sequence ID" value="MBM2615687.1"/>
    <property type="molecule type" value="Genomic_DNA"/>
</dbReference>
<keyword evidence="3 6" id="KW-0812">Transmembrane</keyword>
<feature type="transmembrane region" description="Helical" evidence="6">
    <location>
        <begin position="22"/>
        <end position="41"/>
    </location>
</feature>